<dbReference type="Proteomes" id="UP000248021">
    <property type="component" value="Unassembled WGS sequence"/>
</dbReference>
<feature type="domain" description="DUF1330" evidence="1">
    <location>
        <begin position="3"/>
        <end position="95"/>
    </location>
</feature>
<dbReference type="PANTHER" id="PTHR41521:SF4">
    <property type="entry name" value="BLR0684 PROTEIN"/>
    <property type="match status" value="1"/>
</dbReference>
<sequence length="95" mass="10607">MPKGYMIARVTVTNPEAYAEYVALASEVIRAYGGKLLTRGGRTELLEGEMRPRNVVIEFETYEKAIAYYNSPEYQRAKKARENAGVADMIAVEGV</sequence>
<dbReference type="RefSeq" id="WP_110378362.1">
    <property type="nucleotide sequence ID" value="NZ_CAKNFM010000006.1"/>
</dbReference>
<dbReference type="Pfam" id="PF07045">
    <property type="entry name" value="DUF1330"/>
    <property type="match status" value="1"/>
</dbReference>
<dbReference type="OrthoDB" id="9806380at2"/>
<name>A0A2V3TRV1_9HYPH</name>
<keyword evidence="3" id="KW-1185">Reference proteome</keyword>
<dbReference type="InterPro" id="IPR011008">
    <property type="entry name" value="Dimeric_a/b-barrel"/>
</dbReference>
<dbReference type="PANTHER" id="PTHR41521">
    <property type="match status" value="1"/>
</dbReference>
<dbReference type="AlphaFoldDB" id="A0A2V3TRV1"/>
<accession>A0A2V3TRV1</accession>
<protein>
    <submittedName>
        <fullName evidence="2">Uncharacterized protein (DUF1330 family)</fullName>
    </submittedName>
</protein>
<evidence type="ECO:0000313" key="2">
    <source>
        <dbReference type="EMBL" id="PXW51339.1"/>
    </source>
</evidence>
<dbReference type="Gene3D" id="3.30.70.100">
    <property type="match status" value="1"/>
</dbReference>
<organism evidence="2 3">
    <name type="scientific">Chelatococcus asaccharovorans</name>
    <dbReference type="NCBI Taxonomy" id="28210"/>
    <lineage>
        <taxon>Bacteria</taxon>
        <taxon>Pseudomonadati</taxon>
        <taxon>Pseudomonadota</taxon>
        <taxon>Alphaproteobacteria</taxon>
        <taxon>Hyphomicrobiales</taxon>
        <taxon>Chelatococcaceae</taxon>
        <taxon>Chelatococcus</taxon>
    </lineage>
</organism>
<comment type="caution">
    <text evidence="2">The sequence shown here is derived from an EMBL/GenBank/DDBJ whole genome shotgun (WGS) entry which is preliminary data.</text>
</comment>
<dbReference type="InterPro" id="IPR010753">
    <property type="entry name" value="DUF1330"/>
</dbReference>
<evidence type="ECO:0000313" key="3">
    <source>
        <dbReference type="Proteomes" id="UP000248021"/>
    </source>
</evidence>
<dbReference type="EMBL" id="QJJK01000020">
    <property type="protein sequence ID" value="PXW51339.1"/>
    <property type="molecule type" value="Genomic_DNA"/>
</dbReference>
<reference evidence="2 3" key="1">
    <citation type="submission" date="2018-05" db="EMBL/GenBank/DDBJ databases">
        <title>Genomic Encyclopedia of Type Strains, Phase IV (KMG-IV): sequencing the most valuable type-strain genomes for metagenomic binning, comparative biology and taxonomic classification.</title>
        <authorList>
            <person name="Goeker M."/>
        </authorList>
    </citation>
    <scope>NUCLEOTIDE SEQUENCE [LARGE SCALE GENOMIC DNA]</scope>
    <source>
        <strain evidence="2 3">DSM 6462</strain>
    </source>
</reference>
<evidence type="ECO:0000259" key="1">
    <source>
        <dbReference type="Pfam" id="PF07045"/>
    </source>
</evidence>
<gene>
    <name evidence="2" type="ORF">C7450_12021</name>
</gene>
<dbReference type="SUPFAM" id="SSF54909">
    <property type="entry name" value="Dimeric alpha+beta barrel"/>
    <property type="match status" value="1"/>
</dbReference>
<proteinExistence type="predicted"/>